<dbReference type="PROSITE" id="PS51034">
    <property type="entry name" value="ZP_2"/>
    <property type="match status" value="1"/>
</dbReference>
<organism evidence="5 6">
    <name type="scientific">Neogobius melanostomus</name>
    <name type="common">round goby</name>
    <dbReference type="NCBI Taxonomy" id="47308"/>
    <lineage>
        <taxon>Eukaryota</taxon>
        <taxon>Metazoa</taxon>
        <taxon>Chordata</taxon>
        <taxon>Craniata</taxon>
        <taxon>Vertebrata</taxon>
        <taxon>Euteleostomi</taxon>
        <taxon>Actinopterygii</taxon>
        <taxon>Neopterygii</taxon>
        <taxon>Teleostei</taxon>
        <taxon>Neoteleostei</taxon>
        <taxon>Acanthomorphata</taxon>
        <taxon>Gobiaria</taxon>
        <taxon>Gobiiformes</taxon>
        <taxon>Gobioidei</taxon>
        <taxon>Gobiidae</taxon>
        <taxon>Benthophilinae</taxon>
        <taxon>Neogobiini</taxon>
        <taxon>Neogobius</taxon>
    </lineage>
</organism>
<evidence type="ECO:0000313" key="6">
    <source>
        <dbReference type="Proteomes" id="UP000694523"/>
    </source>
</evidence>
<dbReference type="Ensembl" id="ENSNMLT00000021620.1">
    <property type="protein sequence ID" value="ENSNMLP00000019244.1"/>
    <property type="gene ID" value="ENSNMLG00000012609.1"/>
</dbReference>
<feature type="signal peptide" evidence="3">
    <location>
        <begin position="1"/>
        <end position="16"/>
    </location>
</feature>
<evidence type="ECO:0000256" key="1">
    <source>
        <dbReference type="ARBA" id="ARBA00022729"/>
    </source>
</evidence>
<reference evidence="5" key="1">
    <citation type="submission" date="2025-08" db="UniProtKB">
        <authorList>
            <consortium name="Ensembl"/>
        </authorList>
    </citation>
    <scope>IDENTIFICATION</scope>
</reference>
<dbReference type="InterPro" id="IPR001507">
    <property type="entry name" value="ZP_dom"/>
</dbReference>
<evidence type="ECO:0000256" key="3">
    <source>
        <dbReference type="SAM" id="SignalP"/>
    </source>
</evidence>
<feature type="domain" description="ZP" evidence="4">
    <location>
        <begin position="38"/>
        <end position="299"/>
    </location>
</feature>
<accession>A0A8C6TJP4</accession>
<keyword evidence="6" id="KW-1185">Reference proteome</keyword>
<dbReference type="InterPro" id="IPR055355">
    <property type="entry name" value="ZP-C"/>
</dbReference>
<keyword evidence="1 3" id="KW-0732">Signal</keyword>
<proteinExistence type="predicted"/>
<evidence type="ECO:0000256" key="2">
    <source>
        <dbReference type="ARBA" id="ARBA00023157"/>
    </source>
</evidence>
<protein>
    <recommendedName>
        <fullName evidence="4">ZP domain-containing protein</fullName>
    </recommendedName>
</protein>
<dbReference type="PROSITE" id="PS51257">
    <property type="entry name" value="PROKAR_LIPOPROTEIN"/>
    <property type="match status" value="1"/>
</dbReference>
<name>A0A8C6TJP4_9GOBI</name>
<dbReference type="Gene3D" id="2.60.40.4100">
    <property type="entry name" value="Zona pellucida, ZP-C domain"/>
    <property type="match status" value="1"/>
</dbReference>
<dbReference type="InterPro" id="IPR042235">
    <property type="entry name" value="ZP-C_dom"/>
</dbReference>
<evidence type="ECO:0000313" key="5">
    <source>
        <dbReference type="Ensembl" id="ENSNMLP00000019244.1"/>
    </source>
</evidence>
<dbReference type="Proteomes" id="UP000694523">
    <property type="component" value="Unplaced"/>
</dbReference>
<reference evidence="5" key="2">
    <citation type="submission" date="2025-09" db="UniProtKB">
        <authorList>
            <consortium name="Ensembl"/>
        </authorList>
    </citation>
    <scope>IDENTIFICATION</scope>
</reference>
<dbReference type="SMART" id="SM00241">
    <property type="entry name" value="ZP"/>
    <property type="match status" value="1"/>
</dbReference>
<dbReference type="Pfam" id="PF00100">
    <property type="entry name" value="Zona_pellucida"/>
    <property type="match status" value="1"/>
</dbReference>
<sequence length="355" mass="40234">MKLFLILFLWPALASSTPTISSCGDEARRPKLDDISVICGTTTMTLLIQICPVIYTGYNESHLVMNNIDSKDCHATLDTTVFPPVSLQVHKCPGNGIFADFSNIQRVNISGMVQAVDPTTGLVTYNAELKYRYSCEYPLEYLVNNTQVNVSGSSVSVTDRNGTFLSTLSMTMFTDKNFTEELDLSDEAVELRKNIYVEVKATNLTTQYHVLLDRCYASISPLPANSSFFNLFVPCDKDKLTTMISNGESQRARFVFPAFRFIEQQDELVSTYYLHCITRLCEKSICSVFKQCSRRRKRDIKELDPNSQYTLTSSEILIKPSSTLSSQQKMEPVKAITLPWSWLCLYFFSSKYCQK</sequence>
<feature type="chain" id="PRO_5034361602" description="ZP domain-containing protein" evidence="3">
    <location>
        <begin position="17"/>
        <end position="355"/>
    </location>
</feature>
<dbReference type="AlphaFoldDB" id="A0A8C6TJP4"/>
<dbReference type="PANTHER" id="PTHR14002">
    <property type="entry name" value="ENDOGLIN/TGF-BETA RECEPTOR TYPE III"/>
    <property type="match status" value="1"/>
</dbReference>
<keyword evidence="2" id="KW-1015">Disulfide bond</keyword>
<dbReference type="PANTHER" id="PTHR14002:SF21">
    <property type="entry name" value="SI:CH211-103F14.3-RELATED"/>
    <property type="match status" value="1"/>
</dbReference>
<evidence type="ECO:0000259" key="4">
    <source>
        <dbReference type="PROSITE" id="PS51034"/>
    </source>
</evidence>